<name>A0A0U5BHI3_9BACL</name>
<dbReference type="NCBIfam" id="TIGR04223">
    <property type="entry name" value="quorum_AgrD"/>
    <property type="match status" value="1"/>
</dbReference>
<protein>
    <submittedName>
        <fullName evidence="1">Uncharacterized protein</fullName>
    </submittedName>
</protein>
<evidence type="ECO:0000313" key="2">
    <source>
        <dbReference type="Proteomes" id="UP000217696"/>
    </source>
</evidence>
<evidence type="ECO:0000313" key="1">
    <source>
        <dbReference type="EMBL" id="BAU29767.1"/>
    </source>
</evidence>
<dbReference type="Proteomes" id="UP000217696">
    <property type="component" value="Chromosome"/>
</dbReference>
<dbReference type="KEGG" id="asoc:CB4_04004"/>
<dbReference type="AlphaFoldDB" id="A0A0U5BHI3"/>
<dbReference type="EMBL" id="AP017312">
    <property type="protein sequence ID" value="BAU29767.1"/>
    <property type="molecule type" value="Genomic_DNA"/>
</dbReference>
<dbReference type="InterPro" id="IPR009229">
    <property type="entry name" value="AgrD"/>
</dbReference>
<accession>A0A0U5BHI3</accession>
<keyword evidence="2" id="KW-1185">Reference proteome</keyword>
<sequence length="44" mass="4976">MMKKLKAAAFTYAAAFAYLFALADIGTNSWFVSYQPEIPEELQK</sequence>
<gene>
    <name evidence="1" type="ORF">CB4_04004</name>
</gene>
<reference evidence="1 2" key="1">
    <citation type="submission" date="2015-12" db="EMBL/GenBank/DDBJ databases">
        <title>Genome sequence of Aneurinibacillus soli.</title>
        <authorList>
            <person name="Lee J.S."/>
            <person name="Lee K.C."/>
            <person name="Kim K.K."/>
            <person name="Lee B.W."/>
        </authorList>
    </citation>
    <scope>NUCLEOTIDE SEQUENCE [LARGE SCALE GENOMIC DNA]</scope>
    <source>
        <strain evidence="1 2">CB4</strain>
    </source>
</reference>
<proteinExistence type="predicted"/>
<dbReference type="RefSeq" id="WP_096467418.1">
    <property type="nucleotide sequence ID" value="NZ_AP017312.1"/>
</dbReference>
<organism evidence="1 2">
    <name type="scientific">Aneurinibacillus soli</name>
    <dbReference type="NCBI Taxonomy" id="1500254"/>
    <lineage>
        <taxon>Bacteria</taxon>
        <taxon>Bacillati</taxon>
        <taxon>Bacillota</taxon>
        <taxon>Bacilli</taxon>
        <taxon>Bacillales</taxon>
        <taxon>Paenibacillaceae</taxon>
        <taxon>Aneurinibacillus group</taxon>
        <taxon>Aneurinibacillus</taxon>
    </lineage>
</organism>